<dbReference type="Pfam" id="PF13242">
    <property type="entry name" value="Hydrolase_like"/>
    <property type="match status" value="1"/>
</dbReference>
<dbReference type="Proteomes" id="UP001521209">
    <property type="component" value="Unassembled WGS sequence"/>
</dbReference>
<dbReference type="Gene3D" id="3.40.50.1000">
    <property type="entry name" value="HAD superfamily/HAD-like"/>
    <property type="match status" value="2"/>
</dbReference>
<dbReference type="SUPFAM" id="SSF56784">
    <property type="entry name" value="HAD-like"/>
    <property type="match status" value="1"/>
</dbReference>
<dbReference type="GO" id="GO:0016787">
    <property type="term" value="F:hydrolase activity"/>
    <property type="evidence" value="ECO:0007669"/>
    <property type="project" value="UniProtKB-KW"/>
</dbReference>
<accession>A0ABS9DWL1</accession>
<dbReference type="Pfam" id="PF13344">
    <property type="entry name" value="Hydrolase_6"/>
    <property type="match status" value="1"/>
</dbReference>
<dbReference type="PANTHER" id="PTHR19288">
    <property type="entry name" value="4-NITROPHENYLPHOSPHATASE-RELATED"/>
    <property type="match status" value="1"/>
</dbReference>
<dbReference type="NCBIfam" id="TIGR01459">
    <property type="entry name" value="HAD-SF-IIA-hyp4"/>
    <property type="match status" value="1"/>
</dbReference>
<protein>
    <submittedName>
        <fullName evidence="1">TIGR01459 family HAD-type hydrolase</fullName>
    </submittedName>
</protein>
<dbReference type="InterPro" id="IPR006357">
    <property type="entry name" value="HAD-SF_hydro_IIA"/>
</dbReference>
<keyword evidence="2" id="KW-1185">Reference proteome</keyword>
<dbReference type="InterPro" id="IPR023214">
    <property type="entry name" value="HAD_sf"/>
</dbReference>
<dbReference type="RefSeq" id="WP_235704367.1">
    <property type="nucleotide sequence ID" value="NZ_JAKGBZ010000018.1"/>
</dbReference>
<keyword evidence="1" id="KW-0378">Hydrolase</keyword>
<proteinExistence type="predicted"/>
<comment type="caution">
    <text evidence="1">The sequence shown here is derived from an EMBL/GenBank/DDBJ whole genome shotgun (WGS) entry which is preliminary data.</text>
</comment>
<dbReference type="PANTHER" id="PTHR19288:SF90">
    <property type="entry name" value="OS08G0542600 PROTEIN"/>
    <property type="match status" value="1"/>
</dbReference>
<evidence type="ECO:0000313" key="2">
    <source>
        <dbReference type="Proteomes" id="UP001521209"/>
    </source>
</evidence>
<reference evidence="1 2" key="1">
    <citation type="submission" date="2022-01" db="EMBL/GenBank/DDBJ databases">
        <authorList>
            <person name="Won M."/>
            <person name="Kim S.-J."/>
            <person name="Kwon S.-W."/>
        </authorList>
    </citation>
    <scope>NUCLEOTIDE SEQUENCE [LARGE SCALE GENOMIC DNA]</scope>
    <source>
        <strain evidence="1 2">KCTC 23505</strain>
    </source>
</reference>
<dbReference type="InterPro" id="IPR036412">
    <property type="entry name" value="HAD-like_sf"/>
</dbReference>
<sequence length="278" mass="29441">MRMIPGLSALMDEADAFLIDQFGTIHDGAKPYPGAAETLRRLRAAGKVVILLSNSGRRAANNDRRLAAMGIGPECYDASLCSGEVGWAALRADPPEVLHRRCRVLLFARDPALDILEGFDIELVADADRADLVMIAGSETDRYGYDALWARMAAAAARGVPAICTNPDRLMLADGALHPGAGALAEAYRVAGGTVRWFGKPHPKLYQAAFLLLPGMPHARIFGVGDSIEHDIAGAAAQGCRTLLVRTGILAGAGEAGLSAEAERFGVRPGAVTPRFAW</sequence>
<evidence type="ECO:0000313" key="1">
    <source>
        <dbReference type="EMBL" id="MCF3947136.1"/>
    </source>
</evidence>
<dbReference type="NCBIfam" id="TIGR01460">
    <property type="entry name" value="HAD-SF-IIA"/>
    <property type="match status" value="1"/>
</dbReference>
<dbReference type="EMBL" id="JAKGBZ010000018">
    <property type="protein sequence ID" value="MCF3947136.1"/>
    <property type="molecule type" value="Genomic_DNA"/>
</dbReference>
<dbReference type="InterPro" id="IPR006356">
    <property type="entry name" value="HAD-SF_hydro_IIA_hyp3"/>
</dbReference>
<gene>
    <name evidence="1" type="ORF">L2A60_10640</name>
</gene>
<name>A0ABS9DWL1_9PROT</name>
<organism evidence="1 2">
    <name type="scientific">Acidiphilium iwatense</name>
    <dbReference type="NCBI Taxonomy" id="768198"/>
    <lineage>
        <taxon>Bacteria</taxon>
        <taxon>Pseudomonadati</taxon>
        <taxon>Pseudomonadota</taxon>
        <taxon>Alphaproteobacteria</taxon>
        <taxon>Acetobacterales</taxon>
        <taxon>Acidocellaceae</taxon>
        <taxon>Acidiphilium</taxon>
    </lineage>
</organism>